<comment type="catalytic activity">
    <reaction evidence="3">
        <text>[thioredoxin]-dithiol + NADP(+) = [thioredoxin]-disulfide + NADPH + H(+)</text>
        <dbReference type="Rhea" id="RHEA:20345"/>
        <dbReference type="Rhea" id="RHEA-COMP:10698"/>
        <dbReference type="Rhea" id="RHEA-COMP:10700"/>
        <dbReference type="ChEBI" id="CHEBI:15378"/>
        <dbReference type="ChEBI" id="CHEBI:29950"/>
        <dbReference type="ChEBI" id="CHEBI:50058"/>
        <dbReference type="ChEBI" id="CHEBI:57783"/>
        <dbReference type="ChEBI" id="CHEBI:58349"/>
        <dbReference type="EC" id="1.8.1.9"/>
    </reaction>
</comment>
<protein>
    <submittedName>
        <fullName evidence="6">Fused response regulator/thioredoxin-disulfide reductase</fullName>
    </submittedName>
</protein>
<proteinExistence type="predicted"/>
<evidence type="ECO:0000256" key="1">
    <source>
        <dbReference type="ARBA" id="ARBA00022630"/>
    </source>
</evidence>
<evidence type="ECO:0000259" key="5">
    <source>
        <dbReference type="PROSITE" id="PS50110"/>
    </source>
</evidence>
<evidence type="ECO:0000313" key="7">
    <source>
        <dbReference type="Proteomes" id="UP000465302"/>
    </source>
</evidence>
<dbReference type="GO" id="GO:0000160">
    <property type="term" value="P:phosphorelay signal transduction system"/>
    <property type="evidence" value="ECO:0007669"/>
    <property type="project" value="InterPro"/>
</dbReference>
<dbReference type="GO" id="GO:0004791">
    <property type="term" value="F:thioredoxin-disulfide reductase (NADPH) activity"/>
    <property type="evidence" value="ECO:0007669"/>
    <property type="project" value="UniProtKB-EC"/>
</dbReference>
<sequence length="576" mass="62383">MAYPLDTGRILDLMTGLEHQPRLPVILSVDDDPAVSRAVARDLRRHYGGRYRIVRAESGPDALETVNELKLRGDTVAVFVADYRMPGMSGIEFLEEAMDIYPLARRVLLTAYADTHAAIDAINVVDLDHYLLKPWDPPEEKLYPVLDGLLESWRAQGDRAIPMTKVIGHRWNPRSWEVRQFLARNQHSFRSYMADEAKGKQLLDAAGLDGLQLPVVITEGGETLVQPTNTELADMLGLSTSPSLEMYDLAVIGGGPAGLAAAVYGASEGLKTVLIESTTTGGQAGRSSRIENYLGFPTGVSGAELTTAARRQAERFGAEVITTRKAEKLDIHGPARTIELDDGTSLGARAVILATGVDYRQLQVSGCWDDPNSPHNYIGRGVYYGASVADSSECAGEDVYIVGGANSAGQAAMFMAREAKSVTLLVRGPSLAASMSYYLIQQIESQHNIHVRTCTEVVEAIGQDDHLTGLVLQNRQTGERETVTASRMCCFIGATPRTDWLDGVVARDDHGFILTGPDLKDVVGWTLDRPPHHLETSVPGVFVAGDVRADSAKRVAAAVGEGSMAVMLVHRYLAES</sequence>
<dbReference type="Pfam" id="PF00072">
    <property type="entry name" value="Response_reg"/>
    <property type="match status" value="1"/>
</dbReference>
<dbReference type="Proteomes" id="UP000465302">
    <property type="component" value="Unassembled WGS sequence"/>
</dbReference>
<keyword evidence="2" id="KW-0560">Oxidoreductase</keyword>
<dbReference type="EMBL" id="BLKS01000001">
    <property type="protein sequence ID" value="GFG52004.1"/>
    <property type="molecule type" value="Genomic_DNA"/>
</dbReference>
<dbReference type="PROSITE" id="PS50110">
    <property type="entry name" value="RESPONSE_REGULATORY"/>
    <property type="match status" value="1"/>
</dbReference>
<dbReference type="InterPro" id="IPR036188">
    <property type="entry name" value="FAD/NAD-bd_sf"/>
</dbReference>
<dbReference type="InterPro" id="IPR011006">
    <property type="entry name" value="CheY-like_superfamily"/>
</dbReference>
<dbReference type="PRINTS" id="PR00469">
    <property type="entry name" value="PNDRDTASEII"/>
</dbReference>
<dbReference type="SMART" id="SM00448">
    <property type="entry name" value="REC"/>
    <property type="match status" value="1"/>
</dbReference>
<dbReference type="InterPro" id="IPR050097">
    <property type="entry name" value="Ferredoxin-NADP_redctase_2"/>
</dbReference>
<comment type="caution">
    <text evidence="6">The sequence shown here is derived from an EMBL/GenBank/DDBJ whole genome shotgun (WGS) entry which is preliminary data.</text>
</comment>
<dbReference type="SUPFAM" id="SSF52172">
    <property type="entry name" value="CheY-like"/>
    <property type="match status" value="1"/>
</dbReference>
<keyword evidence="4" id="KW-0597">Phosphoprotein</keyword>
<dbReference type="AlphaFoldDB" id="A0A7I9W2T2"/>
<dbReference type="InterPro" id="IPR001789">
    <property type="entry name" value="Sig_transdc_resp-reg_receiver"/>
</dbReference>
<dbReference type="Pfam" id="PF07992">
    <property type="entry name" value="Pyr_redox_2"/>
    <property type="match status" value="1"/>
</dbReference>
<accession>A0A7I9W2T2</accession>
<dbReference type="Gene3D" id="3.40.50.2300">
    <property type="match status" value="1"/>
</dbReference>
<evidence type="ECO:0000313" key="6">
    <source>
        <dbReference type="EMBL" id="GFG52004.1"/>
    </source>
</evidence>
<reference evidence="6 7" key="1">
    <citation type="journal article" date="2019" name="Emerg. Microbes Infect.">
        <title>Comprehensive subspecies identification of 175 nontuberculous mycobacteria species based on 7547 genomic profiles.</title>
        <authorList>
            <person name="Matsumoto Y."/>
            <person name="Kinjo T."/>
            <person name="Motooka D."/>
            <person name="Nabeya D."/>
            <person name="Jung N."/>
            <person name="Uechi K."/>
            <person name="Horii T."/>
            <person name="Iida T."/>
            <person name="Fujita J."/>
            <person name="Nakamura S."/>
        </authorList>
    </citation>
    <scope>NUCLEOTIDE SEQUENCE [LARGE SCALE GENOMIC DNA]</scope>
    <source>
        <strain evidence="6 7">JCM 6377</strain>
    </source>
</reference>
<feature type="domain" description="Response regulatory" evidence="5">
    <location>
        <begin position="25"/>
        <end position="148"/>
    </location>
</feature>
<organism evidence="6 7">
    <name type="scientific">Mycolicibacterium agri</name>
    <name type="common">Mycobacterium agri</name>
    <dbReference type="NCBI Taxonomy" id="36811"/>
    <lineage>
        <taxon>Bacteria</taxon>
        <taxon>Bacillati</taxon>
        <taxon>Actinomycetota</taxon>
        <taxon>Actinomycetes</taxon>
        <taxon>Mycobacteriales</taxon>
        <taxon>Mycobacteriaceae</taxon>
        <taxon>Mycolicibacterium</taxon>
    </lineage>
</organism>
<feature type="modified residue" description="4-aspartylphosphate" evidence="4">
    <location>
        <position position="82"/>
    </location>
</feature>
<keyword evidence="1" id="KW-0285">Flavoprotein</keyword>
<gene>
    <name evidence="6" type="ORF">MAGR_34450</name>
</gene>
<dbReference type="PRINTS" id="PR00368">
    <property type="entry name" value="FADPNR"/>
</dbReference>
<evidence type="ECO:0000256" key="3">
    <source>
        <dbReference type="ARBA" id="ARBA00048132"/>
    </source>
</evidence>
<dbReference type="InterPro" id="IPR023753">
    <property type="entry name" value="FAD/NAD-binding_dom"/>
</dbReference>
<evidence type="ECO:0000256" key="4">
    <source>
        <dbReference type="PROSITE-ProRule" id="PRU00169"/>
    </source>
</evidence>
<evidence type="ECO:0000256" key="2">
    <source>
        <dbReference type="ARBA" id="ARBA00023002"/>
    </source>
</evidence>
<name>A0A7I9W2T2_MYCAG</name>
<dbReference type="SUPFAM" id="SSF51905">
    <property type="entry name" value="FAD/NAD(P)-binding domain"/>
    <property type="match status" value="1"/>
</dbReference>
<dbReference type="PANTHER" id="PTHR48105">
    <property type="entry name" value="THIOREDOXIN REDUCTASE 1-RELATED-RELATED"/>
    <property type="match status" value="1"/>
</dbReference>
<dbReference type="Gene3D" id="3.50.50.60">
    <property type="entry name" value="FAD/NAD(P)-binding domain"/>
    <property type="match status" value="2"/>
</dbReference>